<dbReference type="PANTHER" id="PTHR43464:SF95">
    <property type="entry name" value="TRNA U34 CARBOXYMETHYLTRANSFERASE"/>
    <property type="match status" value="1"/>
</dbReference>
<evidence type="ECO:0000256" key="2">
    <source>
        <dbReference type="ARBA" id="ARBA00022694"/>
    </source>
</evidence>
<dbReference type="CDD" id="cd02440">
    <property type="entry name" value="AdoMet_MTases"/>
    <property type="match status" value="1"/>
</dbReference>
<dbReference type="PANTHER" id="PTHR43464">
    <property type="entry name" value="METHYLTRANSFERASE"/>
    <property type="match status" value="1"/>
</dbReference>
<dbReference type="GO" id="GO:0002098">
    <property type="term" value="P:tRNA wobble uridine modification"/>
    <property type="evidence" value="ECO:0007669"/>
    <property type="project" value="InterPro"/>
</dbReference>
<evidence type="ECO:0000313" key="4">
    <source>
        <dbReference type="Proteomes" id="UP001144372"/>
    </source>
</evidence>
<keyword evidence="1" id="KW-0808">Transferase</keyword>
<dbReference type="Gene3D" id="3.40.50.150">
    <property type="entry name" value="Vaccinia Virus protein VP39"/>
    <property type="match status" value="1"/>
</dbReference>
<dbReference type="InterPro" id="IPR010017">
    <property type="entry name" value="CmoB"/>
</dbReference>
<comment type="caution">
    <text evidence="3">The sequence shown here is derived from an EMBL/GenBank/DDBJ whole genome shotgun (WGS) entry which is preliminary data.</text>
</comment>
<evidence type="ECO:0000313" key="3">
    <source>
        <dbReference type="EMBL" id="GLI34845.1"/>
    </source>
</evidence>
<keyword evidence="4" id="KW-1185">Reference proteome</keyword>
<protein>
    <submittedName>
        <fullName evidence="3">tRNA U34 carboxymethyltransferase</fullName>
    </submittedName>
</protein>
<dbReference type="InterPro" id="IPR029063">
    <property type="entry name" value="SAM-dependent_MTases_sf"/>
</dbReference>
<dbReference type="HAMAP" id="MF_01590">
    <property type="entry name" value="tRNA_carboxymethyltr_CmoB"/>
    <property type="match status" value="1"/>
</dbReference>
<evidence type="ECO:0000256" key="1">
    <source>
        <dbReference type="ARBA" id="ARBA00022679"/>
    </source>
</evidence>
<dbReference type="Proteomes" id="UP001144372">
    <property type="component" value="Unassembled WGS sequence"/>
</dbReference>
<dbReference type="EMBL" id="BSDR01000001">
    <property type="protein sequence ID" value="GLI34845.1"/>
    <property type="molecule type" value="Genomic_DNA"/>
</dbReference>
<dbReference type="RefSeq" id="WP_281794275.1">
    <property type="nucleotide sequence ID" value="NZ_BSDR01000001.1"/>
</dbReference>
<sequence>MIDYTGLYQKIEQTPLAPWFQILPSKVARAFNDSPHGDWPRWESIIEQMPQLTPSSVDLNTGTVRIGNATDCDPLDRENLEKLLRQLHPWRKGPYSVFGIHIDTEWRSDWKWERLRDHIRPLKGRLVLDVGCGNGYHCWRMAGAGAQLVVGIDPYLLFIAQFRALQRFVRDDRVHLLPLGIEALPQNPGGFDSVFSMGVLYHRRSPIDHLMELRSCLRSGGELILETLVIEGKTGEVLVPEGRYAKMRNVWFIPSCPTLELWLKRCSFKDVRLVNVCETTTEEQRSTGWMTYESLPDYLDPKDRRLTVEGLPAPRRAIFLATCP</sequence>
<dbReference type="NCBIfam" id="TIGR00452">
    <property type="entry name" value="tRNA 5-methoxyuridine(34)/uridine 5-oxyacetic acid(34) synthase CmoB"/>
    <property type="match status" value="1"/>
</dbReference>
<dbReference type="GO" id="GO:0008168">
    <property type="term" value="F:methyltransferase activity"/>
    <property type="evidence" value="ECO:0007669"/>
    <property type="project" value="TreeGrafter"/>
</dbReference>
<dbReference type="Pfam" id="PF08003">
    <property type="entry name" value="Methyltransf_9"/>
    <property type="match status" value="1"/>
</dbReference>
<gene>
    <name evidence="3" type="primary">cmoB</name>
    <name evidence="3" type="ORF">DAMNIGENAA_22780</name>
</gene>
<name>A0A9W6L905_9BACT</name>
<reference evidence="3" key="1">
    <citation type="submission" date="2022-12" db="EMBL/GenBank/DDBJ databases">
        <title>Reference genome sequencing for broad-spectrum identification of bacterial and archaeal isolates by mass spectrometry.</title>
        <authorList>
            <person name="Sekiguchi Y."/>
            <person name="Tourlousse D.M."/>
        </authorList>
    </citation>
    <scope>NUCLEOTIDE SEQUENCE</scope>
    <source>
        <strain evidence="3">ASRB1</strain>
    </source>
</reference>
<dbReference type="SUPFAM" id="SSF53335">
    <property type="entry name" value="S-adenosyl-L-methionine-dependent methyltransferases"/>
    <property type="match status" value="1"/>
</dbReference>
<organism evidence="3 4">
    <name type="scientific">Desulforhabdus amnigena</name>
    <dbReference type="NCBI Taxonomy" id="40218"/>
    <lineage>
        <taxon>Bacteria</taxon>
        <taxon>Pseudomonadati</taxon>
        <taxon>Thermodesulfobacteriota</taxon>
        <taxon>Syntrophobacteria</taxon>
        <taxon>Syntrophobacterales</taxon>
        <taxon>Syntrophobacteraceae</taxon>
        <taxon>Desulforhabdus</taxon>
    </lineage>
</organism>
<dbReference type="GO" id="GO:0016765">
    <property type="term" value="F:transferase activity, transferring alkyl or aryl (other than methyl) groups"/>
    <property type="evidence" value="ECO:0007669"/>
    <property type="project" value="InterPro"/>
</dbReference>
<dbReference type="AlphaFoldDB" id="A0A9W6L905"/>
<keyword evidence="2" id="KW-0819">tRNA processing</keyword>
<dbReference type="InterPro" id="IPR027555">
    <property type="entry name" value="Mo5U34_MeTrfas-like"/>
</dbReference>
<dbReference type="NCBIfam" id="NF011650">
    <property type="entry name" value="PRK15068.1"/>
    <property type="match status" value="1"/>
</dbReference>
<accession>A0A9W6L905</accession>
<proteinExistence type="inferred from homology"/>